<dbReference type="SMART" id="SM00382">
    <property type="entry name" value="AAA"/>
    <property type="match status" value="1"/>
</dbReference>
<comment type="similarity">
    <text evidence="1">Belongs to the Mg-chelatase subunits D/I family.</text>
</comment>
<dbReference type="Pfam" id="PF13519">
    <property type="entry name" value="VWA_2"/>
    <property type="match status" value="1"/>
</dbReference>
<accession>A0ABD8A8C3</accession>
<evidence type="ECO:0000313" key="8">
    <source>
        <dbReference type="Proteomes" id="UP001626603"/>
    </source>
</evidence>
<dbReference type="InterPro" id="IPR041628">
    <property type="entry name" value="ChlI/MoxR_AAA_lid"/>
</dbReference>
<dbReference type="SMART" id="SM00327">
    <property type="entry name" value="VWA"/>
    <property type="match status" value="1"/>
</dbReference>
<evidence type="ECO:0000313" key="7">
    <source>
        <dbReference type="EMBL" id="WOX55365.1"/>
    </source>
</evidence>
<dbReference type="PROSITE" id="PS00675">
    <property type="entry name" value="SIGMA54_INTERACT_1"/>
    <property type="match status" value="1"/>
</dbReference>
<dbReference type="InterPro" id="IPR041702">
    <property type="entry name" value="BchD/ChlD_VWA"/>
</dbReference>
<dbReference type="CDD" id="cd01451">
    <property type="entry name" value="vWA_Magnesium_chelatase"/>
    <property type="match status" value="1"/>
</dbReference>
<dbReference type="InterPro" id="IPR036465">
    <property type="entry name" value="vWFA_dom_sf"/>
</dbReference>
<dbReference type="InterPro" id="IPR052989">
    <property type="entry name" value="Mg-chelatase_DI-like"/>
</dbReference>
<gene>
    <name evidence="7" type="ORF">R6Y95_07800</name>
</gene>
<dbReference type="Pfam" id="PF17863">
    <property type="entry name" value="AAA_lid_2"/>
    <property type="match status" value="1"/>
</dbReference>
<dbReference type="PROSITE" id="PS50234">
    <property type="entry name" value="VWFA"/>
    <property type="match status" value="1"/>
</dbReference>
<evidence type="ECO:0000259" key="6">
    <source>
        <dbReference type="PROSITE" id="PS50234"/>
    </source>
</evidence>
<evidence type="ECO:0000256" key="1">
    <source>
        <dbReference type="ARBA" id="ARBA00005799"/>
    </source>
</evidence>
<dbReference type="EMBL" id="CP137641">
    <property type="protein sequence ID" value="WOX55365.1"/>
    <property type="molecule type" value="Genomic_DNA"/>
</dbReference>
<dbReference type="InterPro" id="IPR027417">
    <property type="entry name" value="P-loop_NTPase"/>
</dbReference>
<dbReference type="Gene3D" id="3.40.50.410">
    <property type="entry name" value="von Willebrand factor, type A domain"/>
    <property type="match status" value="1"/>
</dbReference>
<dbReference type="InterPro" id="IPR001208">
    <property type="entry name" value="MCM_dom"/>
</dbReference>
<dbReference type="SUPFAM" id="SSF53300">
    <property type="entry name" value="vWA-like"/>
    <property type="match status" value="1"/>
</dbReference>
<dbReference type="InterPro" id="IPR003593">
    <property type="entry name" value="AAA+_ATPase"/>
</dbReference>
<keyword evidence="2" id="KW-0547">Nucleotide-binding</keyword>
<dbReference type="AlphaFoldDB" id="A0ABD8A8C3"/>
<name>A0ABD8A8C3_9EURY</name>
<feature type="domain" description="MCM C-terminal AAA(+) ATPase" evidence="5">
    <location>
        <begin position="32"/>
        <end position="155"/>
    </location>
</feature>
<feature type="domain" description="VWFA" evidence="6">
    <location>
        <begin position="422"/>
        <end position="561"/>
    </location>
</feature>
<dbReference type="InterPro" id="IPR025662">
    <property type="entry name" value="Sigma_54_int_dom_ATP-bd_1"/>
</dbReference>
<dbReference type="InterPro" id="IPR002035">
    <property type="entry name" value="VWF_A"/>
</dbReference>
<evidence type="ECO:0000256" key="2">
    <source>
        <dbReference type="ARBA" id="ARBA00022741"/>
    </source>
</evidence>
<dbReference type="PROSITE" id="PS50051">
    <property type="entry name" value="MCM_2"/>
    <property type="match status" value="1"/>
</dbReference>
<proteinExistence type="inferred from homology"/>
<evidence type="ECO:0000256" key="3">
    <source>
        <dbReference type="ARBA" id="ARBA00022840"/>
    </source>
</evidence>
<dbReference type="Gene3D" id="3.40.50.300">
    <property type="entry name" value="P-loop containing nucleotide triphosphate hydrolases"/>
    <property type="match status" value="1"/>
</dbReference>
<reference evidence="7 8" key="1">
    <citation type="submission" date="2023-10" db="EMBL/GenBank/DDBJ databases">
        <title>The complete genome sequence of Methanoculleus palmolei DSM 4273.</title>
        <authorList>
            <person name="Lai S.-J."/>
            <person name="You Y.-T."/>
            <person name="Chen S.-C."/>
        </authorList>
    </citation>
    <scope>NUCLEOTIDE SEQUENCE [LARGE SCALE GENOMIC DNA]</scope>
    <source>
        <strain evidence="7 8">DSM 4273</strain>
    </source>
</reference>
<dbReference type="GO" id="GO:0005524">
    <property type="term" value="F:ATP binding"/>
    <property type="evidence" value="ECO:0007669"/>
    <property type="project" value="UniProtKB-KW"/>
</dbReference>
<dbReference type="PANTHER" id="PTHR35023:SF1">
    <property type="entry name" value="MG-PROTOPORPHYRIN IX CHELATASE"/>
    <property type="match status" value="1"/>
</dbReference>
<evidence type="ECO:0000256" key="4">
    <source>
        <dbReference type="SAM" id="MobiDB-lite"/>
    </source>
</evidence>
<organism evidence="7 8">
    <name type="scientific">Methanoculleus palmolei</name>
    <dbReference type="NCBI Taxonomy" id="72612"/>
    <lineage>
        <taxon>Archaea</taxon>
        <taxon>Methanobacteriati</taxon>
        <taxon>Methanobacteriota</taxon>
        <taxon>Stenosarchaea group</taxon>
        <taxon>Methanomicrobia</taxon>
        <taxon>Methanomicrobiales</taxon>
        <taxon>Methanomicrobiaceae</taxon>
        <taxon>Methanoculleus</taxon>
    </lineage>
</organism>
<dbReference type="CDD" id="cd00009">
    <property type="entry name" value="AAA"/>
    <property type="match status" value="1"/>
</dbReference>
<dbReference type="Gene3D" id="1.10.8.80">
    <property type="entry name" value="Magnesium chelatase subunit I, C-Terminal domain"/>
    <property type="match status" value="1"/>
</dbReference>
<dbReference type="Proteomes" id="UP001626603">
    <property type="component" value="Chromosome"/>
</dbReference>
<sequence>MLPDEPVFEGIFGLEEAKRALLLFLTAPDLKSLVLIGESGTGKSSLARMAGTIAGERIVTLPQNATWDRVFGAADIPGSLREGKPVFRPGLLGDADGGILLLDDIHLMDRSLVASVFTAAEDGCVPVERDGVSSAYRTRFRVLATLNPTEGELSPHLMDRFDLSAVCPSIDDPALRKEFLASTLRRERETGAGGESRREMLLAARRRYTFVLVPEGLMDLIADLGRSLRIAGHRGEISLARAARAAAALDGRDQVTLEDVSGTAPLALRHRRRDGPEVPPPRETGESANRENGTPEGQAGAAPAPESGEGSGDAPGEEGAPGPAGADQVYPVGEPPLCGDIFPERANSPGTTGKKGGRQKNADRGRYLRPRIPSGTISDIAFDATIRAAAPYQRTRPKGEMAIALAVRDLRVRERERKTGRTILFVVDSSGSMGIGKRMTAVKGAILSLLKDAYINRDRVALISFRGTDAEVLLQPTRSGAVACRRLEDLPTGGLTPLSRGIRETAGLIRKIRQKDVHDEPLVVFVSDGRANYSPSGADPIVEAFDAAVAIRREKARFLVIDAEYGYPRFGLAGDLAERLGGRCVRLESLSGDTIADLVRKERRT</sequence>
<feature type="region of interest" description="Disordered" evidence="4">
    <location>
        <begin position="260"/>
        <end position="372"/>
    </location>
</feature>
<dbReference type="Pfam" id="PF00493">
    <property type="entry name" value="MCM"/>
    <property type="match status" value="1"/>
</dbReference>
<keyword evidence="8" id="KW-1185">Reference proteome</keyword>
<evidence type="ECO:0000259" key="5">
    <source>
        <dbReference type="PROSITE" id="PS50051"/>
    </source>
</evidence>
<keyword evidence="3" id="KW-0067">ATP-binding</keyword>
<dbReference type="SUPFAM" id="SSF52540">
    <property type="entry name" value="P-loop containing nucleoside triphosphate hydrolases"/>
    <property type="match status" value="1"/>
</dbReference>
<dbReference type="PANTHER" id="PTHR35023">
    <property type="entry name" value="CHELATASE-RELATED"/>
    <property type="match status" value="1"/>
</dbReference>
<protein>
    <submittedName>
        <fullName evidence="7">VWA domain-containing protein</fullName>
    </submittedName>
</protein>
<feature type="compositionally biased region" description="Low complexity" evidence="4">
    <location>
        <begin position="295"/>
        <end position="327"/>
    </location>
</feature>